<evidence type="ECO:0000313" key="4">
    <source>
        <dbReference type="EMBL" id="GAK75453.1"/>
    </source>
</evidence>
<dbReference type="EMBL" id="BBNT01000007">
    <property type="protein sequence ID" value="GAL75904.1"/>
    <property type="molecule type" value="Genomic_DNA"/>
</dbReference>
<evidence type="ECO:0000313" key="7">
    <source>
        <dbReference type="Proteomes" id="UP000029647"/>
    </source>
</evidence>
<gene>
    <name evidence="5" type="ORF">JCM19275_128</name>
    <name evidence="4" type="ORF">JCM19296_1045</name>
</gene>
<keyword evidence="1 2" id="KW-0732">Signal</keyword>
<dbReference type="SUPFAM" id="SSF49785">
    <property type="entry name" value="Galactose-binding domain-like"/>
    <property type="match status" value="1"/>
</dbReference>
<dbReference type="InterPro" id="IPR026444">
    <property type="entry name" value="Secre_tail"/>
</dbReference>
<comment type="caution">
    <text evidence="4">The sequence shown here is derived from an EMBL/GenBank/DDBJ whole genome shotgun (WGS) entry which is preliminary data.</text>
</comment>
<proteinExistence type="predicted"/>
<organism evidence="4 6">
    <name type="scientific">Nonlabens ulvanivorans</name>
    <name type="common">Persicivirga ulvanivorans</name>
    <dbReference type="NCBI Taxonomy" id="906888"/>
    <lineage>
        <taxon>Bacteria</taxon>
        <taxon>Pseudomonadati</taxon>
        <taxon>Bacteroidota</taxon>
        <taxon>Flavobacteriia</taxon>
        <taxon>Flavobacteriales</taxon>
        <taxon>Flavobacteriaceae</taxon>
        <taxon>Nonlabens</taxon>
    </lineage>
</organism>
<feature type="signal peptide" evidence="2">
    <location>
        <begin position="1"/>
        <end position="19"/>
    </location>
</feature>
<feature type="domain" description="Secretion system C-terminal sorting" evidence="3">
    <location>
        <begin position="365"/>
        <end position="428"/>
    </location>
</feature>
<dbReference type="EMBL" id="BBLG01000002">
    <property type="protein sequence ID" value="GAK75453.1"/>
    <property type="molecule type" value="Genomic_DNA"/>
</dbReference>
<dbReference type="AlphaFoldDB" id="A0A081D957"/>
<reference evidence="6 7" key="1">
    <citation type="journal article" date="2014" name="Genome Announc.">
        <title>Draft Genome Sequences of Marine Flavobacterium Nonlabens Strains NR17, NR24, NR27, NR32, NR33, and Ara13.</title>
        <authorList>
            <person name="Nakanishi M."/>
            <person name="Meirelles P."/>
            <person name="Suzuki R."/>
            <person name="Takatani N."/>
            <person name="Mino S."/>
            <person name="Suda W."/>
            <person name="Oshima K."/>
            <person name="Hattori M."/>
            <person name="Ohkuma M."/>
            <person name="Hosokawa M."/>
            <person name="Miyashita K."/>
            <person name="Thompson F.L."/>
            <person name="Niwa A."/>
            <person name="Sawabe T."/>
            <person name="Sawabe T."/>
        </authorList>
    </citation>
    <scope>NUCLEOTIDE SEQUENCE [LARGE SCALE GENOMIC DNA]</scope>
    <source>
        <strain evidence="5">JCM 19275</strain>
        <strain evidence="4">JCM 19296</strain>
        <strain evidence="7">JCM19275</strain>
        <strain evidence="6">JCM19296</strain>
    </source>
</reference>
<dbReference type="InterPro" id="IPR008979">
    <property type="entry name" value="Galactose-bd-like_sf"/>
</dbReference>
<evidence type="ECO:0000256" key="2">
    <source>
        <dbReference type="SAM" id="SignalP"/>
    </source>
</evidence>
<evidence type="ECO:0000313" key="5">
    <source>
        <dbReference type="EMBL" id="GAL75904.1"/>
    </source>
</evidence>
<dbReference type="Proteomes" id="UP000029647">
    <property type="component" value="Unassembled WGS sequence"/>
</dbReference>
<dbReference type="GO" id="GO:0016787">
    <property type="term" value="F:hydrolase activity"/>
    <property type="evidence" value="ECO:0007669"/>
    <property type="project" value="UniProtKB-KW"/>
</dbReference>
<accession>A0A081D957</accession>
<feature type="chain" id="PRO_5007378312" evidence="2">
    <location>
        <begin position="20"/>
        <end position="436"/>
    </location>
</feature>
<dbReference type="NCBIfam" id="TIGR04183">
    <property type="entry name" value="Por_Secre_tail"/>
    <property type="match status" value="1"/>
</dbReference>
<dbReference type="Proteomes" id="UP000028980">
    <property type="component" value="Unassembled WGS sequence"/>
</dbReference>
<protein>
    <submittedName>
        <fullName evidence="4">Glycosyl hydrolase</fullName>
    </submittedName>
</protein>
<keyword evidence="4" id="KW-0378">Hydrolase</keyword>
<evidence type="ECO:0000259" key="3">
    <source>
        <dbReference type="Pfam" id="PF18962"/>
    </source>
</evidence>
<sequence length="436" mass="47080">MKKITLLLFLFSIAGFSQSLPLDFEVPEDDNFGAFNGTAASVVVDPTDATNQVLEMIGAGVDFDGAAMGLDTYVDLSNDATNIITMRIWAPDATLRTHLLKFEGGTSGATELTFTTNMMGWQTVSIDFGAGLGNEYPTIVIFTDSTPGNTATGTYYIDDITGPNGAMIPVDPIPATAAPDPTAPAAEVLSIFTDTGGYTNFWTRDYNFGQSNIVDLGTSGVNNTFKFNLAAAGYGEGKNSVVDISAYNFLQFDYWADNMSTEIRFYMIDNNGAVVEYWYEIGGAAPQEAIVSEAWTHVEIPLSFFENTAPRSTGGTGGFSKANFFQWKIDASSNLQSDFIYVDNIYFSQQTLSSESFKLNVFNAYPNPAQSSWTIQSANTIIDTVNIYDLTGKLVLTQKEGSATSINLDATGLSQGMYIAKISSGDGVQNIKLSKE</sequence>
<evidence type="ECO:0000313" key="6">
    <source>
        <dbReference type="Proteomes" id="UP000028980"/>
    </source>
</evidence>
<name>A0A081D957_NONUL</name>
<dbReference type="Gene3D" id="2.60.120.430">
    <property type="entry name" value="Galactose-binding lectin"/>
    <property type="match status" value="1"/>
</dbReference>
<evidence type="ECO:0000256" key="1">
    <source>
        <dbReference type="ARBA" id="ARBA00022729"/>
    </source>
</evidence>
<dbReference type="Pfam" id="PF18962">
    <property type="entry name" value="Por_Secre_tail"/>
    <property type="match status" value="1"/>
</dbReference>